<proteinExistence type="inferred from homology"/>
<evidence type="ECO:0000256" key="1">
    <source>
        <dbReference type="ARBA" id="ARBA00005233"/>
    </source>
</evidence>
<dbReference type="Pfam" id="PF00114">
    <property type="entry name" value="Pilin"/>
    <property type="match status" value="1"/>
</dbReference>
<dbReference type="Pfam" id="PF07963">
    <property type="entry name" value="N_methyl"/>
    <property type="match status" value="1"/>
</dbReference>
<organism evidence="5 6">
    <name type="scientific">Natronocella acetinitrilica</name>
    <dbReference type="NCBI Taxonomy" id="414046"/>
    <lineage>
        <taxon>Bacteria</taxon>
        <taxon>Pseudomonadati</taxon>
        <taxon>Pseudomonadota</taxon>
        <taxon>Gammaproteobacteria</taxon>
        <taxon>Chromatiales</taxon>
        <taxon>Ectothiorhodospiraceae</taxon>
        <taxon>Natronocella</taxon>
    </lineage>
</organism>
<evidence type="ECO:0000256" key="3">
    <source>
        <dbReference type="RuleBase" id="RU000389"/>
    </source>
</evidence>
<reference evidence="5" key="1">
    <citation type="submission" date="2022-03" db="EMBL/GenBank/DDBJ databases">
        <title>Genomic Encyclopedia of Type Strains, Phase III (KMG-III): the genomes of soil and plant-associated and newly described type strains.</title>
        <authorList>
            <person name="Whitman W."/>
        </authorList>
    </citation>
    <scope>NUCLEOTIDE SEQUENCE</scope>
    <source>
        <strain evidence="5">ANL 6-2</strain>
    </source>
</reference>
<feature type="transmembrane region" description="Helical" evidence="4">
    <location>
        <begin position="6"/>
        <end position="27"/>
    </location>
</feature>
<dbReference type="InterPro" id="IPR012902">
    <property type="entry name" value="N_methyl_site"/>
</dbReference>
<dbReference type="AlphaFoldDB" id="A0AAE3KAX6"/>
<dbReference type="RefSeq" id="WP_301289025.1">
    <property type="nucleotide sequence ID" value="NZ_JALJXV010000001.1"/>
</dbReference>
<accession>A0AAE3KAX6</accession>
<evidence type="ECO:0000313" key="6">
    <source>
        <dbReference type="Proteomes" id="UP001205843"/>
    </source>
</evidence>
<dbReference type="NCBIfam" id="TIGR02532">
    <property type="entry name" value="IV_pilin_GFxxxE"/>
    <property type="match status" value="1"/>
</dbReference>
<keyword evidence="6" id="KW-1185">Reference proteome</keyword>
<dbReference type="InterPro" id="IPR045584">
    <property type="entry name" value="Pilin-like"/>
</dbReference>
<dbReference type="SUPFAM" id="SSF54523">
    <property type="entry name" value="Pili subunits"/>
    <property type="match status" value="1"/>
</dbReference>
<evidence type="ECO:0000256" key="2">
    <source>
        <dbReference type="ARBA" id="ARBA00022481"/>
    </source>
</evidence>
<keyword evidence="4" id="KW-0472">Membrane</keyword>
<dbReference type="Proteomes" id="UP001205843">
    <property type="component" value="Unassembled WGS sequence"/>
</dbReference>
<gene>
    <name evidence="5" type="ORF">J2T57_000025</name>
</gene>
<comment type="similarity">
    <text evidence="1 3">Belongs to the N-Me-Phe pilin family.</text>
</comment>
<protein>
    <submittedName>
        <fullName evidence="5">Type IV pilus assembly protein PilA</fullName>
    </submittedName>
</protein>
<name>A0AAE3KAX6_9GAMM</name>
<sequence length="139" mass="15053">MKLNRGFTLIELMIVVAIVGILAAIAIPQYQQYVARAQFSEAHIVIGSVRPVVSELWMISGAASLNGETLQTLDLERTGRHGALTLFATDPIRFVFEFGADGTNANDALLGETVTYTLDVVTGLWECDSTVAERFTTGC</sequence>
<keyword evidence="4" id="KW-0812">Transmembrane</keyword>
<dbReference type="GO" id="GO:0007155">
    <property type="term" value="P:cell adhesion"/>
    <property type="evidence" value="ECO:0007669"/>
    <property type="project" value="InterPro"/>
</dbReference>
<keyword evidence="2" id="KW-0488">Methylation</keyword>
<dbReference type="EMBL" id="JALJXV010000001">
    <property type="protein sequence ID" value="MCP1672933.1"/>
    <property type="molecule type" value="Genomic_DNA"/>
</dbReference>
<comment type="caution">
    <text evidence="5">The sequence shown here is derived from an EMBL/GenBank/DDBJ whole genome shotgun (WGS) entry which is preliminary data.</text>
</comment>
<evidence type="ECO:0000256" key="4">
    <source>
        <dbReference type="SAM" id="Phobius"/>
    </source>
</evidence>
<dbReference type="GO" id="GO:0009289">
    <property type="term" value="C:pilus"/>
    <property type="evidence" value="ECO:0007669"/>
    <property type="project" value="InterPro"/>
</dbReference>
<dbReference type="Gene3D" id="3.30.700.10">
    <property type="entry name" value="Glycoprotein, Type 4 Pilin"/>
    <property type="match status" value="1"/>
</dbReference>
<evidence type="ECO:0000313" key="5">
    <source>
        <dbReference type="EMBL" id="MCP1672933.1"/>
    </source>
</evidence>
<keyword evidence="3" id="KW-0281">Fimbrium</keyword>
<dbReference type="PROSITE" id="PS00409">
    <property type="entry name" value="PROKAR_NTER_METHYL"/>
    <property type="match status" value="1"/>
</dbReference>
<dbReference type="InterPro" id="IPR001082">
    <property type="entry name" value="Pilin"/>
</dbReference>
<keyword evidence="4" id="KW-1133">Transmembrane helix</keyword>